<accession>A0A1I2ZJS7</accession>
<evidence type="ECO:0008006" key="4">
    <source>
        <dbReference type="Google" id="ProtNLM"/>
    </source>
</evidence>
<dbReference type="Proteomes" id="UP000199666">
    <property type="component" value="Unassembled WGS sequence"/>
</dbReference>
<dbReference type="OrthoDB" id="793529at2"/>
<feature type="chain" id="PRO_5011698867" description="Conjugal transfer protein TraI" evidence="1">
    <location>
        <begin position="26"/>
        <end position="225"/>
    </location>
</feature>
<dbReference type="AlphaFoldDB" id="A0A1I2ZJS7"/>
<proteinExistence type="predicted"/>
<keyword evidence="3" id="KW-1185">Reference proteome</keyword>
<sequence length="225" mass="26657">MKKKILLVVMIVLMGTFGHVKQAHAFPLFEIIRQAIIKAVKAADLAIQREQNKVIWLQNAQKVLENTMSKLKLDEISNWTEKQKEQYRKYYDELWRVKAMISYYKRIREVTQKQVMLVKEFERTWKLLKSDKHFKPEEIIYMGKVYAGMLAETIKNVDQMMLIVNSFKTQMSDAKRLELINAAADRVDTNYDDLRQFNKENAMLSLSRSKSDHDRAFVKRLYGIK</sequence>
<dbReference type="RefSeq" id="WP_090996498.1">
    <property type="nucleotide sequence ID" value="NZ_FOPP01000010.1"/>
</dbReference>
<feature type="signal peptide" evidence="1">
    <location>
        <begin position="1"/>
        <end position="25"/>
    </location>
</feature>
<evidence type="ECO:0000313" key="3">
    <source>
        <dbReference type="Proteomes" id="UP000199666"/>
    </source>
</evidence>
<dbReference type="STRING" id="414048.SAMN04489864_11074"/>
<evidence type="ECO:0000256" key="1">
    <source>
        <dbReference type="SAM" id="SignalP"/>
    </source>
</evidence>
<dbReference type="EMBL" id="FOPP01000010">
    <property type="protein sequence ID" value="SFH37915.1"/>
    <property type="molecule type" value="Genomic_DNA"/>
</dbReference>
<gene>
    <name evidence="2" type="ORF">SAMN04489864_11074</name>
</gene>
<organism evidence="2 3">
    <name type="scientific">Pedobacter insulae</name>
    <dbReference type="NCBI Taxonomy" id="414048"/>
    <lineage>
        <taxon>Bacteria</taxon>
        <taxon>Pseudomonadati</taxon>
        <taxon>Bacteroidota</taxon>
        <taxon>Sphingobacteriia</taxon>
        <taxon>Sphingobacteriales</taxon>
        <taxon>Sphingobacteriaceae</taxon>
        <taxon>Pedobacter</taxon>
    </lineage>
</organism>
<protein>
    <recommendedName>
        <fullName evidence="4">Conjugal transfer protein TraI</fullName>
    </recommendedName>
</protein>
<keyword evidence="1" id="KW-0732">Signal</keyword>
<name>A0A1I2ZJS7_9SPHI</name>
<evidence type="ECO:0000313" key="2">
    <source>
        <dbReference type="EMBL" id="SFH37915.1"/>
    </source>
</evidence>
<reference evidence="2 3" key="1">
    <citation type="submission" date="2016-10" db="EMBL/GenBank/DDBJ databases">
        <authorList>
            <person name="de Groot N.N."/>
        </authorList>
    </citation>
    <scope>NUCLEOTIDE SEQUENCE [LARGE SCALE GENOMIC DNA]</scope>
    <source>
        <strain evidence="2 3">DSM 18684</strain>
    </source>
</reference>